<protein>
    <submittedName>
        <fullName evidence="2">Uncharacterized protein</fullName>
    </submittedName>
</protein>
<evidence type="ECO:0000313" key="3">
    <source>
        <dbReference type="Proteomes" id="UP001160148"/>
    </source>
</evidence>
<gene>
    <name evidence="2" type="ORF">MEUPH1_LOCUS16599</name>
</gene>
<sequence length="67" mass="7112">MDEDSGSGTINISPMKRNPRGTAVCSDQLPHGGDFWPRDSGAQSFVCACRMHSLVARSIGSSVKTSN</sequence>
<evidence type="ECO:0000256" key="1">
    <source>
        <dbReference type="SAM" id="MobiDB-lite"/>
    </source>
</evidence>
<evidence type="ECO:0000313" key="2">
    <source>
        <dbReference type="EMBL" id="CAI6361414.1"/>
    </source>
</evidence>
<name>A0AAV0WZ97_9HEMI</name>
<feature type="region of interest" description="Disordered" evidence="1">
    <location>
        <begin position="1"/>
        <end position="25"/>
    </location>
</feature>
<accession>A0AAV0WZ97</accession>
<proteinExistence type="predicted"/>
<comment type="caution">
    <text evidence="2">The sequence shown here is derived from an EMBL/GenBank/DDBJ whole genome shotgun (WGS) entry which is preliminary data.</text>
</comment>
<reference evidence="2 3" key="1">
    <citation type="submission" date="2023-01" db="EMBL/GenBank/DDBJ databases">
        <authorList>
            <person name="Whitehead M."/>
        </authorList>
    </citation>
    <scope>NUCLEOTIDE SEQUENCE [LARGE SCALE GENOMIC DNA]</scope>
</reference>
<organism evidence="2 3">
    <name type="scientific">Macrosiphum euphorbiae</name>
    <name type="common">potato aphid</name>
    <dbReference type="NCBI Taxonomy" id="13131"/>
    <lineage>
        <taxon>Eukaryota</taxon>
        <taxon>Metazoa</taxon>
        <taxon>Ecdysozoa</taxon>
        <taxon>Arthropoda</taxon>
        <taxon>Hexapoda</taxon>
        <taxon>Insecta</taxon>
        <taxon>Pterygota</taxon>
        <taxon>Neoptera</taxon>
        <taxon>Paraneoptera</taxon>
        <taxon>Hemiptera</taxon>
        <taxon>Sternorrhyncha</taxon>
        <taxon>Aphidomorpha</taxon>
        <taxon>Aphidoidea</taxon>
        <taxon>Aphididae</taxon>
        <taxon>Macrosiphini</taxon>
        <taxon>Macrosiphum</taxon>
    </lineage>
</organism>
<keyword evidence="3" id="KW-1185">Reference proteome</keyword>
<dbReference type="EMBL" id="CARXXK010000003">
    <property type="protein sequence ID" value="CAI6361414.1"/>
    <property type="molecule type" value="Genomic_DNA"/>
</dbReference>
<feature type="compositionally biased region" description="Polar residues" evidence="1">
    <location>
        <begin position="1"/>
        <end position="12"/>
    </location>
</feature>
<dbReference type="Proteomes" id="UP001160148">
    <property type="component" value="Unassembled WGS sequence"/>
</dbReference>
<dbReference type="AlphaFoldDB" id="A0AAV0WZ97"/>